<feature type="chain" id="PRO_5016589526" evidence="1">
    <location>
        <begin position="30"/>
        <end position="254"/>
    </location>
</feature>
<dbReference type="AlphaFoldDB" id="A0A371PB06"/>
<evidence type="ECO:0000313" key="2">
    <source>
        <dbReference type="EMBL" id="REK72640.1"/>
    </source>
</evidence>
<reference evidence="2 3" key="1">
    <citation type="submission" date="2018-08" db="EMBL/GenBank/DDBJ databases">
        <title>Aeromicrobium sp. M2KJ-4, whole genome shotgun sequence.</title>
        <authorList>
            <person name="Tuo L."/>
        </authorList>
    </citation>
    <scope>NUCLEOTIDE SEQUENCE [LARGE SCALE GENOMIC DNA]</scope>
    <source>
        <strain evidence="2 3">M2KJ-4</strain>
    </source>
</reference>
<keyword evidence="3" id="KW-1185">Reference proteome</keyword>
<protein>
    <submittedName>
        <fullName evidence="2">Uncharacterized protein</fullName>
    </submittedName>
</protein>
<evidence type="ECO:0000313" key="3">
    <source>
        <dbReference type="Proteomes" id="UP000265581"/>
    </source>
</evidence>
<keyword evidence="1" id="KW-0732">Signal</keyword>
<feature type="signal peptide" evidence="1">
    <location>
        <begin position="1"/>
        <end position="29"/>
    </location>
</feature>
<evidence type="ECO:0000256" key="1">
    <source>
        <dbReference type="SAM" id="SignalP"/>
    </source>
</evidence>
<dbReference type="EMBL" id="QUBR01000001">
    <property type="protein sequence ID" value="REK72640.1"/>
    <property type="molecule type" value="Genomic_DNA"/>
</dbReference>
<sequence length="254" mass="27123">MRMSISARAATLLTASALTLGLGVGPAAADDTGAATGRAVSTEASSSTFGAGSGVSAAGTISALQLGDGIITQRPLTQFVGTVTGSAPAGTQVQTDVRLNGVPMGRVTLYPGVGNGGVELPRQWGPGQLQVGPSYFADGTVDPAVSNIFYARKQVTTSRRDGYALKINRRNNTMKFRARQVVVVNPGSGRFDSARRVKLQQLKRGKWRTIKNIKLNSRGNGSYSTSIKKKYRYRLYVPRTSSTTQFYTIKTRRI</sequence>
<comment type="caution">
    <text evidence="2">The sequence shown here is derived from an EMBL/GenBank/DDBJ whole genome shotgun (WGS) entry which is preliminary data.</text>
</comment>
<name>A0A371PB06_9ACTN</name>
<dbReference type="Proteomes" id="UP000265581">
    <property type="component" value="Unassembled WGS sequence"/>
</dbReference>
<organism evidence="2 3">
    <name type="scientific">Aeromicrobium endophyticum</name>
    <dbReference type="NCBI Taxonomy" id="2292704"/>
    <lineage>
        <taxon>Bacteria</taxon>
        <taxon>Bacillati</taxon>
        <taxon>Actinomycetota</taxon>
        <taxon>Actinomycetes</taxon>
        <taxon>Propionibacteriales</taxon>
        <taxon>Nocardioidaceae</taxon>
        <taxon>Aeromicrobium</taxon>
    </lineage>
</organism>
<proteinExistence type="predicted"/>
<gene>
    <name evidence="2" type="ORF">DX116_03245</name>
</gene>
<accession>A0A371PB06</accession>